<gene>
    <name evidence="2" type="ORF">PGQ11_010034</name>
</gene>
<feature type="region of interest" description="Disordered" evidence="1">
    <location>
        <begin position="78"/>
        <end position="118"/>
    </location>
</feature>
<name>A0ABR2I8N8_9PEZI</name>
<sequence>MDEMKFAACVADIIGNSSQRLVRTESAHGSPSIMPADNFWSRCKVASIVEDLGCSLSYEHRFLGSHEHRSLGSLEHRSLGSHEHRSLGSHEHRSLGSHEHRSLGSHEHRSLGSHEHHELNDKFDGQGLAFIMISITSIMGPLPSASKPMTYFAFHP</sequence>
<keyword evidence="3" id="KW-1185">Reference proteome</keyword>
<comment type="caution">
    <text evidence="2">The sequence shown here is derived from an EMBL/GenBank/DDBJ whole genome shotgun (WGS) entry which is preliminary data.</text>
</comment>
<evidence type="ECO:0000256" key="1">
    <source>
        <dbReference type="SAM" id="MobiDB-lite"/>
    </source>
</evidence>
<reference evidence="2 3" key="1">
    <citation type="journal article" date="2024" name="IMA Fungus">
        <title>Apiospora arundinis, a panoply of carbohydrate-active enzymes and secondary metabolites.</title>
        <authorList>
            <person name="Sorensen T."/>
            <person name="Petersen C."/>
            <person name="Muurmann A.T."/>
            <person name="Christiansen J.V."/>
            <person name="Brundto M.L."/>
            <person name="Overgaard C.K."/>
            <person name="Boysen A.T."/>
            <person name="Wollenberg R.D."/>
            <person name="Larsen T.O."/>
            <person name="Sorensen J.L."/>
            <person name="Nielsen K.L."/>
            <person name="Sondergaard T.E."/>
        </authorList>
    </citation>
    <scope>NUCLEOTIDE SEQUENCE [LARGE SCALE GENOMIC DNA]</scope>
    <source>
        <strain evidence="2 3">AAU 773</strain>
    </source>
</reference>
<dbReference type="Proteomes" id="UP001390339">
    <property type="component" value="Unassembled WGS sequence"/>
</dbReference>
<dbReference type="EMBL" id="JAPCWZ010000006">
    <property type="protein sequence ID" value="KAK8859300.1"/>
    <property type="molecule type" value="Genomic_DNA"/>
</dbReference>
<proteinExistence type="predicted"/>
<protein>
    <submittedName>
        <fullName evidence="2">S-antigen protein</fullName>
    </submittedName>
</protein>
<accession>A0ABR2I8N8</accession>
<evidence type="ECO:0000313" key="2">
    <source>
        <dbReference type="EMBL" id="KAK8859300.1"/>
    </source>
</evidence>
<organism evidence="2 3">
    <name type="scientific">Apiospora arundinis</name>
    <dbReference type="NCBI Taxonomy" id="335852"/>
    <lineage>
        <taxon>Eukaryota</taxon>
        <taxon>Fungi</taxon>
        <taxon>Dikarya</taxon>
        <taxon>Ascomycota</taxon>
        <taxon>Pezizomycotina</taxon>
        <taxon>Sordariomycetes</taxon>
        <taxon>Xylariomycetidae</taxon>
        <taxon>Amphisphaeriales</taxon>
        <taxon>Apiosporaceae</taxon>
        <taxon>Apiospora</taxon>
    </lineage>
</organism>
<evidence type="ECO:0000313" key="3">
    <source>
        <dbReference type="Proteomes" id="UP001390339"/>
    </source>
</evidence>